<accession>A0A6P1Y0V1</accession>
<dbReference type="PROSITE" id="PS01196">
    <property type="entry name" value="PEPT_TRNA_HYDROL_2"/>
    <property type="match status" value="1"/>
</dbReference>
<evidence type="ECO:0000313" key="10">
    <source>
        <dbReference type="Proteomes" id="UP000464374"/>
    </source>
</evidence>
<evidence type="ECO:0000256" key="6">
    <source>
        <dbReference type="ARBA" id="ARBA00038063"/>
    </source>
</evidence>
<protein>
    <recommendedName>
        <fullName evidence="7 8">Peptidyl-tRNA hydrolase</fullName>
        <shortName evidence="8">Pth</shortName>
        <ecNumber evidence="1 8">3.1.1.29</ecNumber>
    </recommendedName>
</protein>
<feature type="active site" description="Proton acceptor" evidence="8">
    <location>
        <position position="20"/>
    </location>
</feature>
<dbReference type="Gene3D" id="3.40.50.1470">
    <property type="entry name" value="Peptidyl-tRNA hydrolase"/>
    <property type="match status" value="1"/>
</dbReference>
<evidence type="ECO:0000313" key="9">
    <source>
        <dbReference type="EMBL" id="QHX43387.1"/>
    </source>
</evidence>
<feature type="binding site" evidence="8">
    <location>
        <position position="15"/>
    </location>
    <ligand>
        <name>tRNA</name>
        <dbReference type="ChEBI" id="CHEBI:17843"/>
    </ligand>
</feature>
<comment type="subunit">
    <text evidence="8">Monomer.</text>
</comment>
<proteinExistence type="inferred from homology"/>
<sequence>MISLIAFLGNVGREYERTRHNAAWIAADRLSICGGISWQHKFRGLYGRFPATVSGGQAVHALKPETYMNLSGEAVEEAAQFFKIPPAEILVVHDELELPPAALSLKWSGGLGGHNGLRSIKAALGTPDFWRLRIGIGRPGGKKSSSADHPDIAGYVLSPFSQEEFTLLDAALPQLEPLFTALITERKEPQTLLPAWTKILPDTSA</sequence>
<dbReference type="NCBIfam" id="TIGR00447">
    <property type="entry name" value="pth"/>
    <property type="match status" value="1"/>
</dbReference>
<dbReference type="InterPro" id="IPR018171">
    <property type="entry name" value="Pept_tRNA_hydro_CS"/>
</dbReference>
<feature type="binding site" evidence="8">
    <location>
        <position position="67"/>
    </location>
    <ligand>
        <name>tRNA</name>
        <dbReference type="ChEBI" id="CHEBI:17843"/>
    </ligand>
</feature>
<evidence type="ECO:0000256" key="5">
    <source>
        <dbReference type="ARBA" id="ARBA00022884"/>
    </source>
</evidence>
<feature type="site" description="Stabilizes the basic form of H active site to accept a proton" evidence="8">
    <location>
        <position position="94"/>
    </location>
</feature>
<keyword evidence="2 8" id="KW-0963">Cytoplasm</keyword>
<dbReference type="KEGG" id="trz:GWP43_07950"/>
<dbReference type="HAMAP" id="MF_00083">
    <property type="entry name" value="Pept_tRNA_hydro_bact"/>
    <property type="match status" value="1"/>
</dbReference>
<comment type="similarity">
    <text evidence="6 8">Belongs to the PTH family.</text>
</comment>
<keyword evidence="4 8" id="KW-0378">Hydrolase</keyword>
<evidence type="ECO:0000256" key="1">
    <source>
        <dbReference type="ARBA" id="ARBA00013260"/>
    </source>
</evidence>
<dbReference type="Proteomes" id="UP000464374">
    <property type="component" value="Chromosome"/>
</dbReference>
<feature type="binding site" evidence="8">
    <location>
        <position position="69"/>
    </location>
    <ligand>
        <name>tRNA</name>
        <dbReference type="ChEBI" id="CHEBI:17843"/>
    </ligand>
</feature>
<dbReference type="GO" id="GO:0006515">
    <property type="term" value="P:protein quality control for misfolded or incompletely synthesized proteins"/>
    <property type="evidence" value="ECO:0007669"/>
    <property type="project" value="UniProtKB-UniRule"/>
</dbReference>
<evidence type="ECO:0000256" key="3">
    <source>
        <dbReference type="ARBA" id="ARBA00022555"/>
    </source>
</evidence>
<name>A0A6P1Y0V1_9SPIR</name>
<dbReference type="GO" id="GO:0005737">
    <property type="term" value="C:cytoplasm"/>
    <property type="evidence" value="ECO:0007669"/>
    <property type="project" value="UniProtKB-SubCell"/>
</dbReference>
<dbReference type="GO" id="GO:0000049">
    <property type="term" value="F:tRNA binding"/>
    <property type="evidence" value="ECO:0007669"/>
    <property type="project" value="UniProtKB-UniRule"/>
</dbReference>
<dbReference type="GO" id="GO:0004045">
    <property type="term" value="F:peptidyl-tRNA hydrolase activity"/>
    <property type="evidence" value="ECO:0007669"/>
    <property type="project" value="UniProtKB-UniRule"/>
</dbReference>
<evidence type="ECO:0000256" key="8">
    <source>
        <dbReference type="HAMAP-Rule" id="MF_00083"/>
    </source>
</evidence>
<comment type="catalytic activity">
    <reaction evidence="8">
        <text>an N-acyl-L-alpha-aminoacyl-tRNA + H2O = an N-acyl-L-amino acid + a tRNA + H(+)</text>
        <dbReference type="Rhea" id="RHEA:54448"/>
        <dbReference type="Rhea" id="RHEA-COMP:10123"/>
        <dbReference type="Rhea" id="RHEA-COMP:13883"/>
        <dbReference type="ChEBI" id="CHEBI:15377"/>
        <dbReference type="ChEBI" id="CHEBI:15378"/>
        <dbReference type="ChEBI" id="CHEBI:59874"/>
        <dbReference type="ChEBI" id="CHEBI:78442"/>
        <dbReference type="ChEBI" id="CHEBI:138191"/>
        <dbReference type="EC" id="3.1.1.29"/>
    </reaction>
</comment>
<dbReference type="InterPro" id="IPR036416">
    <property type="entry name" value="Pept_tRNA_hydro_sf"/>
</dbReference>
<dbReference type="SUPFAM" id="SSF53178">
    <property type="entry name" value="Peptidyl-tRNA hydrolase-like"/>
    <property type="match status" value="1"/>
</dbReference>
<organism evidence="9 10">
    <name type="scientific">Treponema vincentii</name>
    <dbReference type="NCBI Taxonomy" id="69710"/>
    <lineage>
        <taxon>Bacteria</taxon>
        <taxon>Pseudomonadati</taxon>
        <taxon>Spirochaetota</taxon>
        <taxon>Spirochaetia</taxon>
        <taxon>Spirochaetales</taxon>
        <taxon>Treponemataceae</taxon>
        <taxon>Treponema</taxon>
    </lineage>
</organism>
<dbReference type="PANTHER" id="PTHR17224:SF1">
    <property type="entry name" value="PEPTIDYL-TRNA HYDROLASE"/>
    <property type="match status" value="1"/>
</dbReference>
<evidence type="ECO:0000256" key="4">
    <source>
        <dbReference type="ARBA" id="ARBA00022801"/>
    </source>
</evidence>
<dbReference type="CDD" id="cd00462">
    <property type="entry name" value="PTH"/>
    <property type="match status" value="1"/>
</dbReference>
<dbReference type="EC" id="3.1.1.29" evidence="1 8"/>
<dbReference type="AlphaFoldDB" id="A0A6P1Y0V1"/>
<gene>
    <name evidence="8" type="primary">pth</name>
    <name evidence="9" type="ORF">GWP43_07950</name>
</gene>
<comment type="subcellular location">
    <subcellularLocation>
        <location evidence="8">Cytoplasm</location>
    </subcellularLocation>
</comment>
<comment type="function">
    <text evidence="8">Catalyzes the release of premature peptidyl moieties from peptidyl-tRNA molecules trapped in stalled 50S ribosomal subunits, and thus maintains levels of free tRNAs and 50S ribosomes.</text>
</comment>
<evidence type="ECO:0000256" key="7">
    <source>
        <dbReference type="ARBA" id="ARBA00050038"/>
    </source>
</evidence>
<feature type="binding site" evidence="8">
    <location>
        <position position="115"/>
    </location>
    <ligand>
        <name>tRNA</name>
        <dbReference type="ChEBI" id="CHEBI:17843"/>
    </ligand>
</feature>
<dbReference type="InterPro" id="IPR001328">
    <property type="entry name" value="Pept_tRNA_hydro"/>
</dbReference>
<dbReference type="EMBL" id="CP048020">
    <property type="protein sequence ID" value="QHX43387.1"/>
    <property type="molecule type" value="Genomic_DNA"/>
</dbReference>
<keyword evidence="3 8" id="KW-0820">tRNA-binding</keyword>
<evidence type="ECO:0000256" key="2">
    <source>
        <dbReference type="ARBA" id="ARBA00022490"/>
    </source>
</evidence>
<feature type="site" description="Discriminates between blocked and unblocked aminoacyl-tRNA" evidence="8">
    <location>
        <position position="10"/>
    </location>
</feature>
<keyword evidence="5 8" id="KW-0694">RNA-binding</keyword>
<reference evidence="9 10" key="1">
    <citation type="submission" date="2020-01" db="EMBL/GenBank/DDBJ databases">
        <title>Complete genome sequence of a human oral phylogroup 1 Treponema sp. strain ATCC 700766, originally isolated from periodontitis dental plaque.</title>
        <authorList>
            <person name="Chan Y."/>
            <person name="Huo Y.-B."/>
            <person name="Yu X.-L."/>
            <person name="Zeng H."/>
            <person name="Leung W.-K."/>
            <person name="Watt R.M."/>
        </authorList>
    </citation>
    <scope>NUCLEOTIDE SEQUENCE [LARGE SCALE GENOMIC DNA]</scope>
    <source>
        <strain evidence="9 10">OMZ 804</strain>
    </source>
</reference>
<dbReference type="Pfam" id="PF01195">
    <property type="entry name" value="Pept_tRNA_hydro"/>
    <property type="match status" value="1"/>
</dbReference>
<dbReference type="RefSeq" id="WP_162663710.1">
    <property type="nucleotide sequence ID" value="NZ_CP048020.1"/>
</dbReference>
<comment type="function">
    <text evidence="8">Hydrolyzes ribosome-free peptidyl-tRNAs (with 1 or more amino acids incorporated), which drop off the ribosome during protein synthesis, or as a result of ribosome stalling.</text>
</comment>
<dbReference type="PANTHER" id="PTHR17224">
    <property type="entry name" value="PEPTIDYL-TRNA HYDROLASE"/>
    <property type="match status" value="1"/>
</dbReference>
<dbReference type="GO" id="GO:0072344">
    <property type="term" value="P:rescue of stalled ribosome"/>
    <property type="evidence" value="ECO:0007669"/>
    <property type="project" value="UniProtKB-UniRule"/>
</dbReference>